<proteinExistence type="predicted"/>
<evidence type="ECO:0000313" key="3">
    <source>
        <dbReference type="Proteomes" id="UP001460270"/>
    </source>
</evidence>
<reference evidence="3" key="1">
    <citation type="submission" date="2024-04" db="EMBL/GenBank/DDBJ databases">
        <title>Salinicola lusitanus LLJ914,a marine bacterium isolated from the Okinawa Trough.</title>
        <authorList>
            <person name="Li J."/>
        </authorList>
    </citation>
    <scope>NUCLEOTIDE SEQUENCE [LARGE SCALE GENOMIC DNA]</scope>
</reference>
<gene>
    <name evidence="2" type="ORF">WMY93_022668</name>
</gene>
<dbReference type="EMBL" id="JBBPFD010000016">
    <property type="protein sequence ID" value="KAK7893516.1"/>
    <property type="molecule type" value="Genomic_DNA"/>
</dbReference>
<keyword evidence="3" id="KW-1185">Reference proteome</keyword>
<name>A0AAW0NJW6_9GOBI</name>
<organism evidence="2 3">
    <name type="scientific">Mugilogobius chulae</name>
    <name type="common">yellowstripe goby</name>
    <dbReference type="NCBI Taxonomy" id="88201"/>
    <lineage>
        <taxon>Eukaryota</taxon>
        <taxon>Metazoa</taxon>
        <taxon>Chordata</taxon>
        <taxon>Craniata</taxon>
        <taxon>Vertebrata</taxon>
        <taxon>Euteleostomi</taxon>
        <taxon>Actinopterygii</taxon>
        <taxon>Neopterygii</taxon>
        <taxon>Teleostei</taxon>
        <taxon>Neoteleostei</taxon>
        <taxon>Acanthomorphata</taxon>
        <taxon>Gobiaria</taxon>
        <taxon>Gobiiformes</taxon>
        <taxon>Gobioidei</taxon>
        <taxon>Gobiidae</taxon>
        <taxon>Gobionellinae</taxon>
        <taxon>Mugilogobius</taxon>
    </lineage>
</organism>
<feature type="region of interest" description="Disordered" evidence="1">
    <location>
        <begin position="34"/>
        <end position="66"/>
    </location>
</feature>
<accession>A0AAW0NJW6</accession>
<sequence>MGRTDRGCSGSRCGQCVEWAAADGERCELRSTLPPENLHSPSRHLMALDHSNGSSSSFLHSSHDAA</sequence>
<evidence type="ECO:0000313" key="2">
    <source>
        <dbReference type="EMBL" id="KAK7893516.1"/>
    </source>
</evidence>
<comment type="caution">
    <text evidence="2">The sequence shown here is derived from an EMBL/GenBank/DDBJ whole genome shotgun (WGS) entry which is preliminary data.</text>
</comment>
<dbReference type="Proteomes" id="UP001460270">
    <property type="component" value="Unassembled WGS sequence"/>
</dbReference>
<dbReference type="AlphaFoldDB" id="A0AAW0NJW6"/>
<feature type="compositionally biased region" description="Low complexity" evidence="1">
    <location>
        <begin position="50"/>
        <end position="60"/>
    </location>
</feature>
<evidence type="ECO:0000256" key="1">
    <source>
        <dbReference type="SAM" id="MobiDB-lite"/>
    </source>
</evidence>
<protein>
    <submittedName>
        <fullName evidence="2">Uncharacterized protein</fullName>
    </submittedName>
</protein>